<dbReference type="Proteomes" id="UP000639403">
    <property type="component" value="Unassembled WGS sequence"/>
</dbReference>
<protein>
    <submittedName>
        <fullName evidence="1">Uncharacterized protein</fullName>
    </submittedName>
</protein>
<accession>A0A8H7U1F1</accession>
<sequence>MRLPFPRCSRTSAISIGSPLDQPISVSESRMMSRQMAPKGSISWSIIRGMGYVIRTRSPSILSIRRLLRSTS</sequence>
<name>A0A8H7U1F1_9APHY</name>
<reference evidence="1" key="2">
    <citation type="journal article" name="Front. Microbiol.">
        <title>Degradative Capacity of Two Strains of Rhodonia placenta: From Phenotype to Genotype.</title>
        <authorList>
            <person name="Kolle M."/>
            <person name="Horta M.A.C."/>
            <person name="Nowrousian M."/>
            <person name="Ohm R.A."/>
            <person name="Benz J.P."/>
            <person name="Pilgard A."/>
        </authorList>
    </citation>
    <scope>NUCLEOTIDE SEQUENCE</scope>
    <source>
        <strain evidence="1">FPRL280</strain>
    </source>
</reference>
<evidence type="ECO:0000313" key="1">
    <source>
        <dbReference type="EMBL" id="KAF9813294.1"/>
    </source>
</evidence>
<gene>
    <name evidence="1" type="ORF">IEO21_05678</name>
</gene>
<proteinExistence type="predicted"/>
<comment type="caution">
    <text evidence="1">The sequence shown here is derived from an EMBL/GenBank/DDBJ whole genome shotgun (WGS) entry which is preliminary data.</text>
</comment>
<organism evidence="1 2">
    <name type="scientific">Rhodonia placenta</name>
    <dbReference type="NCBI Taxonomy" id="104341"/>
    <lineage>
        <taxon>Eukaryota</taxon>
        <taxon>Fungi</taxon>
        <taxon>Dikarya</taxon>
        <taxon>Basidiomycota</taxon>
        <taxon>Agaricomycotina</taxon>
        <taxon>Agaricomycetes</taxon>
        <taxon>Polyporales</taxon>
        <taxon>Adustoporiaceae</taxon>
        <taxon>Rhodonia</taxon>
    </lineage>
</organism>
<evidence type="ECO:0000313" key="2">
    <source>
        <dbReference type="Proteomes" id="UP000639403"/>
    </source>
</evidence>
<dbReference type="AlphaFoldDB" id="A0A8H7U1F1"/>
<reference evidence="1" key="1">
    <citation type="submission" date="2020-11" db="EMBL/GenBank/DDBJ databases">
        <authorList>
            <person name="Koelle M."/>
            <person name="Horta M.A.C."/>
            <person name="Nowrousian M."/>
            <person name="Ohm R.A."/>
            <person name="Benz P."/>
            <person name="Pilgard A."/>
        </authorList>
    </citation>
    <scope>NUCLEOTIDE SEQUENCE</scope>
    <source>
        <strain evidence="1">FPRL280</strain>
    </source>
</reference>
<dbReference type="EMBL" id="JADOXO010000108">
    <property type="protein sequence ID" value="KAF9813294.1"/>
    <property type="molecule type" value="Genomic_DNA"/>
</dbReference>